<protein>
    <submittedName>
        <fullName evidence="2">Uncharacterized protein</fullName>
    </submittedName>
</protein>
<evidence type="ECO:0000256" key="1">
    <source>
        <dbReference type="SAM" id="MobiDB-lite"/>
    </source>
</evidence>
<dbReference type="AlphaFoldDB" id="A0AAE0ZWA1"/>
<keyword evidence="3" id="KW-1185">Reference proteome</keyword>
<organism evidence="2 3">
    <name type="scientific">Elysia crispata</name>
    <name type="common">lettuce slug</name>
    <dbReference type="NCBI Taxonomy" id="231223"/>
    <lineage>
        <taxon>Eukaryota</taxon>
        <taxon>Metazoa</taxon>
        <taxon>Spiralia</taxon>
        <taxon>Lophotrochozoa</taxon>
        <taxon>Mollusca</taxon>
        <taxon>Gastropoda</taxon>
        <taxon>Heterobranchia</taxon>
        <taxon>Euthyneura</taxon>
        <taxon>Panpulmonata</taxon>
        <taxon>Sacoglossa</taxon>
        <taxon>Placobranchoidea</taxon>
        <taxon>Plakobranchidae</taxon>
        <taxon>Elysia</taxon>
    </lineage>
</organism>
<name>A0AAE0ZWA1_9GAST</name>
<gene>
    <name evidence="2" type="ORF">RRG08_063724</name>
</gene>
<evidence type="ECO:0000313" key="2">
    <source>
        <dbReference type="EMBL" id="KAK3776181.1"/>
    </source>
</evidence>
<dbReference type="EMBL" id="JAWDGP010003243">
    <property type="protein sequence ID" value="KAK3776181.1"/>
    <property type="molecule type" value="Genomic_DNA"/>
</dbReference>
<reference evidence="2" key="1">
    <citation type="journal article" date="2023" name="G3 (Bethesda)">
        <title>A reference genome for the long-term kleptoplast-retaining sea slug Elysia crispata morphotype clarki.</title>
        <authorList>
            <person name="Eastman K.E."/>
            <person name="Pendleton A.L."/>
            <person name="Shaikh M.A."/>
            <person name="Suttiyut T."/>
            <person name="Ogas R."/>
            <person name="Tomko P."/>
            <person name="Gavelis G."/>
            <person name="Widhalm J.R."/>
            <person name="Wisecaver J.H."/>
        </authorList>
    </citation>
    <scope>NUCLEOTIDE SEQUENCE</scope>
    <source>
        <strain evidence="2">ECLA1</strain>
    </source>
</reference>
<comment type="caution">
    <text evidence="2">The sequence shown here is derived from an EMBL/GenBank/DDBJ whole genome shotgun (WGS) entry which is preliminary data.</text>
</comment>
<evidence type="ECO:0000313" key="3">
    <source>
        <dbReference type="Proteomes" id="UP001283361"/>
    </source>
</evidence>
<dbReference type="Proteomes" id="UP001283361">
    <property type="component" value="Unassembled WGS sequence"/>
</dbReference>
<sequence>MGGGEKKGTSSLSDHNETAAPALALPQVPEDLSTSNHPSCRRGKGNHSIFTNYSNLMGRNFKAPSERATEMETEIYFYTVPSLRATKDVTAGISNNNVLLYHSFQDAAECHFQLPQA</sequence>
<feature type="region of interest" description="Disordered" evidence="1">
    <location>
        <begin position="1"/>
        <end position="47"/>
    </location>
</feature>
<accession>A0AAE0ZWA1</accession>
<proteinExistence type="predicted"/>